<gene>
    <name evidence="2" type="ORF">A1355_07020</name>
</gene>
<evidence type="ECO:0000313" key="3">
    <source>
        <dbReference type="Proteomes" id="UP000077628"/>
    </source>
</evidence>
<dbReference type="Proteomes" id="UP000077628">
    <property type="component" value="Unassembled WGS sequence"/>
</dbReference>
<feature type="region of interest" description="Disordered" evidence="1">
    <location>
        <begin position="1"/>
        <end position="65"/>
    </location>
</feature>
<protein>
    <submittedName>
        <fullName evidence="2">Uncharacterized protein</fullName>
    </submittedName>
</protein>
<organism evidence="2 3">
    <name type="scientific">Methylomonas koyamae</name>
    <dbReference type="NCBI Taxonomy" id="702114"/>
    <lineage>
        <taxon>Bacteria</taxon>
        <taxon>Pseudomonadati</taxon>
        <taxon>Pseudomonadota</taxon>
        <taxon>Gammaproteobacteria</taxon>
        <taxon>Methylococcales</taxon>
        <taxon>Methylococcaceae</taxon>
        <taxon>Methylomonas</taxon>
    </lineage>
</organism>
<dbReference type="AlphaFoldDB" id="A0A177NI79"/>
<proteinExistence type="predicted"/>
<evidence type="ECO:0000256" key="1">
    <source>
        <dbReference type="SAM" id="MobiDB-lite"/>
    </source>
</evidence>
<comment type="caution">
    <text evidence="2">The sequence shown here is derived from an EMBL/GenBank/DDBJ whole genome shotgun (WGS) entry which is preliminary data.</text>
</comment>
<keyword evidence="3" id="KW-1185">Reference proteome</keyword>
<dbReference type="EMBL" id="LUUK01000175">
    <property type="protein sequence ID" value="OAI17826.1"/>
    <property type="molecule type" value="Genomic_DNA"/>
</dbReference>
<accession>A0A177NI79</accession>
<evidence type="ECO:0000313" key="2">
    <source>
        <dbReference type="EMBL" id="OAI17826.1"/>
    </source>
</evidence>
<reference evidence="3" key="1">
    <citation type="submission" date="2016-03" db="EMBL/GenBank/DDBJ databases">
        <authorList>
            <person name="Heylen K."/>
            <person name="De Vos P."/>
            <person name="Vekeman B."/>
        </authorList>
    </citation>
    <scope>NUCLEOTIDE SEQUENCE [LARGE SCALE GENOMIC DNA]</scope>
    <source>
        <strain evidence="3">R-45383</strain>
    </source>
</reference>
<feature type="compositionally biased region" description="Basic and acidic residues" evidence="1">
    <location>
        <begin position="47"/>
        <end position="65"/>
    </location>
</feature>
<sequence>MSAENPPFCWIAIRPGKPAKLAKDESKDGSTPPPEDGGRNPTVNFKGEQRSNETHVSRTDPDARL</sequence>
<dbReference type="STRING" id="702114.A1355_07020"/>
<name>A0A177NI79_9GAMM</name>